<comment type="caution">
    <text evidence="2">The sequence shown here is derived from an EMBL/GenBank/DDBJ whole genome shotgun (WGS) entry which is preliminary data.</text>
</comment>
<proteinExistence type="predicted"/>
<dbReference type="InterPro" id="IPR029039">
    <property type="entry name" value="Flavoprotein-like_sf"/>
</dbReference>
<organism evidence="2 3">
    <name type="scientific">Arcicella rosea</name>
    <dbReference type="NCBI Taxonomy" id="502909"/>
    <lineage>
        <taxon>Bacteria</taxon>
        <taxon>Pseudomonadati</taxon>
        <taxon>Bacteroidota</taxon>
        <taxon>Cytophagia</taxon>
        <taxon>Cytophagales</taxon>
        <taxon>Flectobacillaceae</taxon>
        <taxon>Arcicella</taxon>
    </lineage>
</organism>
<dbReference type="Gene3D" id="3.40.50.360">
    <property type="match status" value="1"/>
</dbReference>
<dbReference type="GO" id="GO:0005829">
    <property type="term" value="C:cytosol"/>
    <property type="evidence" value="ECO:0007669"/>
    <property type="project" value="TreeGrafter"/>
</dbReference>
<dbReference type="EMBL" id="JACHKT010000020">
    <property type="protein sequence ID" value="MBB6004133.1"/>
    <property type="molecule type" value="Genomic_DNA"/>
</dbReference>
<dbReference type="GO" id="GO:0010181">
    <property type="term" value="F:FMN binding"/>
    <property type="evidence" value="ECO:0007669"/>
    <property type="project" value="TreeGrafter"/>
</dbReference>
<sequence>MKILAFAGSNSRASINKKLVTHVASFFNEHDIEILDLNDYEMPLFSVDRLAKDGIPSLATDFAKKIDSSDFLLISFAENNGAYTTAFKNIFDWVSMIQGRPVFGNKQMFLLSTSPGPRGGASVMEIVKNRMPFSGGKVLDTFSLPSYNKSFVEGEGITNSEFAAEVASKIAKIKAELLK</sequence>
<dbReference type="AlphaFoldDB" id="A0A841ESX4"/>
<gene>
    <name evidence="2" type="ORF">HNP25_002796</name>
</gene>
<dbReference type="RefSeq" id="WP_184134957.1">
    <property type="nucleotide sequence ID" value="NZ_JACHKT010000020.1"/>
</dbReference>
<evidence type="ECO:0000313" key="3">
    <source>
        <dbReference type="Proteomes" id="UP000524404"/>
    </source>
</evidence>
<dbReference type="SUPFAM" id="SSF52218">
    <property type="entry name" value="Flavoproteins"/>
    <property type="match status" value="1"/>
</dbReference>
<dbReference type="Proteomes" id="UP000524404">
    <property type="component" value="Unassembled WGS sequence"/>
</dbReference>
<name>A0A841ESX4_9BACT</name>
<reference evidence="2 3" key="1">
    <citation type="submission" date="2020-08" db="EMBL/GenBank/DDBJ databases">
        <title>Functional genomics of gut bacteria from endangered species of beetles.</title>
        <authorList>
            <person name="Carlos-Shanley C."/>
        </authorList>
    </citation>
    <scope>NUCLEOTIDE SEQUENCE [LARGE SCALE GENOMIC DNA]</scope>
    <source>
        <strain evidence="2 3">S00070</strain>
    </source>
</reference>
<dbReference type="InterPro" id="IPR005025">
    <property type="entry name" value="FMN_Rdtase-like_dom"/>
</dbReference>
<keyword evidence="3" id="KW-1185">Reference proteome</keyword>
<dbReference type="PANTHER" id="PTHR30543">
    <property type="entry name" value="CHROMATE REDUCTASE"/>
    <property type="match status" value="1"/>
</dbReference>
<dbReference type="Pfam" id="PF03358">
    <property type="entry name" value="FMN_red"/>
    <property type="match status" value="1"/>
</dbReference>
<evidence type="ECO:0000259" key="1">
    <source>
        <dbReference type="Pfam" id="PF03358"/>
    </source>
</evidence>
<dbReference type="PANTHER" id="PTHR30543:SF21">
    <property type="entry name" value="NAD(P)H-DEPENDENT FMN REDUCTASE LOT6"/>
    <property type="match status" value="1"/>
</dbReference>
<protein>
    <submittedName>
        <fullName evidence="2">NAD(P)H-dependent FMN reductase</fullName>
    </submittedName>
</protein>
<accession>A0A841ESX4</accession>
<dbReference type="GO" id="GO:0016491">
    <property type="term" value="F:oxidoreductase activity"/>
    <property type="evidence" value="ECO:0007669"/>
    <property type="project" value="InterPro"/>
</dbReference>
<dbReference type="InterPro" id="IPR050712">
    <property type="entry name" value="NAD(P)H-dep_reductase"/>
</dbReference>
<evidence type="ECO:0000313" key="2">
    <source>
        <dbReference type="EMBL" id="MBB6004133.1"/>
    </source>
</evidence>
<feature type="domain" description="NADPH-dependent FMN reductase-like" evidence="1">
    <location>
        <begin position="1"/>
        <end position="141"/>
    </location>
</feature>